<gene>
    <name evidence="1" type="ORF">SLAV_15265</name>
</gene>
<dbReference type="OrthoDB" id="4954985at2"/>
<dbReference type="InterPro" id="IPR058061">
    <property type="entry name" value="SCO4848-like"/>
</dbReference>
<dbReference type="Pfam" id="PF26606">
    <property type="entry name" value="SCO4848"/>
    <property type="match status" value="1"/>
</dbReference>
<dbReference type="EMBL" id="CP024985">
    <property type="protein sequence ID" value="ATZ24907.1"/>
    <property type="molecule type" value="Genomic_DNA"/>
</dbReference>
<name>A0A2K8PDT5_STRLA</name>
<evidence type="ECO:0000313" key="2">
    <source>
        <dbReference type="Proteomes" id="UP000231791"/>
    </source>
</evidence>
<dbReference type="Proteomes" id="UP000231791">
    <property type="component" value="Chromosome"/>
</dbReference>
<evidence type="ECO:0000313" key="1">
    <source>
        <dbReference type="EMBL" id="ATZ24907.1"/>
    </source>
</evidence>
<keyword evidence="2" id="KW-1185">Reference proteome</keyword>
<dbReference type="KEGG" id="slx:SLAV_15265"/>
<accession>A0A2K8PDT5</accession>
<sequence length="81" mass="9135">MKLSRAASWFLLAFGVWSWFIWVSFVRNLWKNGSGLSFDTAGDPTAYFWVHLLLAVTSFLLGTAVGVIGLRGVRALRRESR</sequence>
<reference evidence="1 2" key="1">
    <citation type="submission" date="2017-11" db="EMBL/GenBank/DDBJ databases">
        <title>Complete genome sequence of Streptomyces lavendulae subsp. lavendulae CCM 3239 (formerly 'Streptomyces aureofaciens CCM 3239'), the producer of the angucycline-type antibiotic auricin.</title>
        <authorList>
            <person name="Busche T."/>
            <person name="Novakova R."/>
            <person name="Al'Dilaimi A."/>
            <person name="Homerova D."/>
            <person name="Feckova L."/>
            <person name="Rezuchova B."/>
            <person name="Mingyar E."/>
            <person name="Csolleiova D."/>
            <person name="Bekeova C."/>
            <person name="Winkler A."/>
            <person name="Sevcikova B."/>
            <person name="Kalinowski J."/>
            <person name="Kormanec J."/>
            <person name="Ruckert C."/>
        </authorList>
    </citation>
    <scope>NUCLEOTIDE SEQUENCE [LARGE SCALE GENOMIC DNA]</scope>
    <source>
        <strain evidence="1 2">CCM 3239</strain>
    </source>
</reference>
<proteinExistence type="predicted"/>
<dbReference type="GeneID" id="49384102"/>
<dbReference type="NCBIfam" id="NF046117">
    <property type="entry name" value="SCO4848_fam"/>
    <property type="match status" value="1"/>
</dbReference>
<protein>
    <submittedName>
        <fullName evidence="1">Uncharacterized protein</fullName>
    </submittedName>
</protein>
<dbReference type="RefSeq" id="WP_030230975.1">
    <property type="nucleotide sequence ID" value="NZ_CP024985.1"/>
</dbReference>
<dbReference type="AlphaFoldDB" id="A0A2K8PDT5"/>
<organism evidence="1 2">
    <name type="scientific">Streptomyces lavendulae subsp. lavendulae</name>
    <dbReference type="NCBI Taxonomy" id="58340"/>
    <lineage>
        <taxon>Bacteria</taxon>
        <taxon>Bacillati</taxon>
        <taxon>Actinomycetota</taxon>
        <taxon>Actinomycetes</taxon>
        <taxon>Kitasatosporales</taxon>
        <taxon>Streptomycetaceae</taxon>
        <taxon>Streptomyces</taxon>
    </lineage>
</organism>